<comment type="subcellular location">
    <subcellularLocation>
        <location evidence="11">Cytoplasm</location>
    </subcellularLocation>
    <subcellularLocation>
        <location evidence="2 11">Golgi apparatus membrane</location>
        <topology evidence="2 11">Peripheral membrane protein</topology>
        <orientation evidence="11">Cytoplasmic side</orientation>
    </subcellularLocation>
    <subcellularLocation>
        <location evidence="11">Cytoplasmic vesicle</location>
        <location evidence="11">COPI-coated vesicle membrane</location>
        <topology evidence="11">Peripheral membrane protein</topology>
        <orientation evidence="11">Cytoplasmic side</orientation>
    </subcellularLocation>
    <subcellularLocation>
        <location evidence="1">Cytoplasmic vesicle membrane</location>
    </subcellularLocation>
    <subcellularLocation>
        <location evidence="10">Endomembrane system</location>
        <topology evidence="10">Peripheral membrane protein</topology>
        <orientation evidence="10">Cytoplasmic side</orientation>
    </subcellularLocation>
</comment>
<dbReference type="GO" id="GO:0006886">
    <property type="term" value="P:intracellular protein transport"/>
    <property type="evidence" value="ECO:0007669"/>
    <property type="project" value="TreeGrafter"/>
</dbReference>
<dbReference type="AlphaFoldDB" id="A0AAX6EG85"/>
<keyword evidence="13" id="KW-1185">Reference proteome</keyword>
<evidence type="ECO:0000256" key="2">
    <source>
        <dbReference type="ARBA" id="ARBA00004395"/>
    </source>
</evidence>
<dbReference type="PANTHER" id="PTHR11043:SF0">
    <property type="entry name" value="COATOMER SUBUNIT ZETA"/>
    <property type="match status" value="1"/>
</dbReference>
<protein>
    <recommendedName>
        <fullName evidence="11">Coatomer subunit zeta</fullName>
    </recommendedName>
</protein>
<evidence type="ECO:0000256" key="7">
    <source>
        <dbReference type="ARBA" id="ARBA00023034"/>
    </source>
</evidence>
<comment type="caution">
    <text evidence="12">The sequence shown here is derived from an EMBL/GenBank/DDBJ whole genome shotgun (WGS) entry which is preliminary data.</text>
</comment>
<comment type="function">
    <text evidence="11">The zeta subunit may be involved in regulating the coat assembly and, hence, the rate of biosynthetic protein transport due to its association-dissociation properties with the coatomer complex.</text>
</comment>
<dbReference type="InterPro" id="IPR011012">
    <property type="entry name" value="Longin-like_dom_sf"/>
</dbReference>
<evidence type="ECO:0000256" key="9">
    <source>
        <dbReference type="ARBA" id="ARBA00023329"/>
    </source>
</evidence>
<evidence type="ECO:0000313" key="13">
    <source>
        <dbReference type="Proteomes" id="UP001140949"/>
    </source>
</evidence>
<dbReference type="Proteomes" id="UP001140949">
    <property type="component" value="Unassembled WGS sequence"/>
</dbReference>
<accession>A0AAX6EG85</accession>
<keyword evidence="8 11" id="KW-0472">Membrane</keyword>
<keyword evidence="6 11" id="KW-0653">Protein transport</keyword>
<dbReference type="Gene3D" id="3.30.450.60">
    <property type="match status" value="1"/>
</dbReference>
<evidence type="ECO:0000313" key="12">
    <source>
        <dbReference type="EMBL" id="KAJ6803026.1"/>
    </source>
</evidence>
<evidence type="ECO:0000256" key="8">
    <source>
        <dbReference type="ARBA" id="ARBA00023136"/>
    </source>
</evidence>
<organism evidence="12 13">
    <name type="scientific">Iris pallida</name>
    <name type="common">Sweet iris</name>
    <dbReference type="NCBI Taxonomy" id="29817"/>
    <lineage>
        <taxon>Eukaryota</taxon>
        <taxon>Viridiplantae</taxon>
        <taxon>Streptophyta</taxon>
        <taxon>Embryophyta</taxon>
        <taxon>Tracheophyta</taxon>
        <taxon>Spermatophyta</taxon>
        <taxon>Magnoliopsida</taxon>
        <taxon>Liliopsida</taxon>
        <taxon>Asparagales</taxon>
        <taxon>Iridaceae</taxon>
        <taxon>Iridoideae</taxon>
        <taxon>Irideae</taxon>
        <taxon>Iris</taxon>
    </lineage>
</organism>
<comment type="similarity">
    <text evidence="3 11">Belongs to the adaptor complexes small subunit family.</text>
</comment>
<keyword evidence="11" id="KW-0963">Cytoplasm</keyword>
<dbReference type="GO" id="GO:0006891">
    <property type="term" value="P:intra-Golgi vesicle-mediated transport"/>
    <property type="evidence" value="ECO:0007669"/>
    <property type="project" value="TreeGrafter"/>
</dbReference>
<evidence type="ECO:0000256" key="4">
    <source>
        <dbReference type="ARBA" id="ARBA00011775"/>
    </source>
</evidence>
<dbReference type="PANTHER" id="PTHR11043">
    <property type="entry name" value="ZETA-COAT PROTEIN"/>
    <property type="match status" value="1"/>
</dbReference>
<dbReference type="InterPro" id="IPR039652">
    <property type="entry name" value="Coatomer_zeta"/>
</dbReference>
<dbReference type="GO" id="GO:0030126">
    <property type="term" value="C:COPI vesicle coat"/>
    <property type="evidence" value="ECO:0007669"/>
    <property type="project" value="UniProtKB-UniRule"/>
</dbReference>
<keyword evidence="9 11" id="KW-0968">Cytoplasmic vesicle</keyword>
<keyword evidence="11" id="KW-0931">ER-Golgi transport</keyword>
<evidence type="ECO:0000256" key="3">
    <source>
        <dbReference type="ARBA" id="ARBA00006972"/>
    </source>
</evidence>
<evidence type="ECO:0000256" key="6">
    <source>
        <dbReference type="ARBA" id="ARBA00022927"/>
    </source>
</evidence>
<comment type="subunit">
    <text evidence="4 11">Oligomeric complex that consists of at least the alpha, beta, beta', gamma, delta, epsilon and zeta subunits.</text>
</comment>
<dbReference type="EMBL" id="JANAVB010036619">
    <property type="protein sequence ID" value="KAJ6803026.1"/>
    <property type="molecule type" value="Genomic_DNA"/>
</dbReference>
<evidence type="ECO:0000256" key="1">
    <source>
        <dbReference type="ARBA" id="ARBA00004156"/>
    </source>
</evidence>
<evidence type="ECO:0000256" key="5">
    <source>
        <dbReference type="ARBA" id="ARBA00022448"/>
    </source>
</evidence>
<evidence type="ECO:0000256" key="11">
    <source>
        <dbReference type="RuleBase" id="RU366053"/>
    </source>
</evidence>
<keyword evidence="5 11" id="KW-0813">Transport</keyword>
<sequence length="68" mass="7729">MQCEGLGSFWTTVLQGFFDAVGLLLRNNVDKRTALKNLDIILLCLDEIVDGGDNFGNRRKCYCYKSCY</sequence>
<dbReference type="GO" id="GO:0000139">
    <property type="term" value="C:Golgi membrane"/>
    <property type="evidence" value="ECO:0007669"/>
    <property type="project" value="UniProtKB-SubCell"/>
</dbReference>
<evidence type="ECO:0000256" key="10">
    <source>
        <dbReference type="ARBA" id="ARBA00029433"/>
    </source>
</evidence>
<dbReference type="GO" id="GO:0006890">
    <property type="term" value="P:retrograde vesicle-mediated transport, Golgi to endoplasmic reticulum"/>
    <property type="evidence" value="ECO:0007669"/>
    <property type="project" value="UniProtKB-UniRule"/>
</dbReference>
<name>A0AAX6EG85_IRIPA</name>
<proteinExistence type="inferred from homology"/>
<dbReference type="SUPFAM" id="SSF64356">
    <property type="entry name" value="SNARE-like"/>
    <property type="match status" value="1"/>
</dbReference>
<keyword evidence="7 11" id="KW-0333">Golgi apparatus</keyword>
<gene>
    <name evidence="12" type="ORF">M6B38_107230</name>
</gene>
<reference evidence="12" key="1">
    <citation type="journal article" date="2023" name="GigaByte">
        <title>Genome assembly of the bearded iris, Iris pallida Lam.</title>
        <authorList>
            <person name="Bruccoleri R.E."/>
            <person name="Oakeley E.J."/>
            <person name="Faust A.M.E."/>
            <person name="Altorfer M."/>
            <person name="Dessus-Babus S."/>
            <person name="Burckhardt D."/>
            <person name="Oertli M."/>
            <person name="Naumann U."/>
            <person name="Petersen F."/>
            <person name="Wong J."/>
        </authorList>
    </citation>
    <scope>NUCLEOTIDE SEQUENCE</scope>
    <source>
        <strain evidence="12">GSM-AAB239-AS_SAM_17_03QT</strain>
    </source>
</reference>
<reference evidence="12" key="2">
    <citation type="submission" date="2023-04" db="EMBL/GenBank/DDBJ databases">
        <authorList>
            <person name="Bruccoleri R.E."/>
            <person name="Oakeley E.J."/>
            <person name="Faust A.-M."/>
            <person name="Dessus-Babus S."/>
            <person name="Altorfer M."/>
            <person name="Burckhardt D."/>
            <person name="Oertli M."/>
            <person name="Naumann U."/>
            <person name="Petersen F."/>
            <person name="Wong J."/>
        </authorList>
    </citation>
    <scope>NUCLEOTIDE SEQUENCE</scope>
    <source>
        <strain evidence="12">GSM-AAB239-AS_SAM_17_03QT</strain>
        <tissue evidence="12">Leaf</tissue>
    </source>
</reference>